<feature type="DNA-binding region" description="H-T-H motif" evidence="2">
    <location>
        <begin position="41"/>
        <end position="60"/>
    </location>
</feature>
<feature type="domain" description="HTH tetR-type" evidence="3">
    <location>
        <begin position="18"/>
        <end position="78"/>
    </location>
</feature>
<gene>
    <name evidence="4" type="ORF">GCM10009846_22230</name>
</gene>
<dbReference type="Pfam" id="PF00440">
    <property type="entry name" value="TetR_N"/>
    <property type="match status" value="1"/>
</dbReference>
<evidence type="ECO:0000256" key="2">
    <source>
        <dbReference type="PROSITE-ProRule" id="PRU00335"/>
    </source>
</evidence>
<dbReference type="Gene3D" id="1.10.357.10">
    <property type="entry name" value="Tetracycline Repressor, domain 2"/>
    <property type="match status" value="1"/>
</dbReference>
<keyword evidence="1 2" id="KW-0238">DNA-binding</keyword>
<dbReference type="InterPro" id="IPR050109">
    <property type="entry name" value="HTH-type_TetR-like_transc_reg"/>
</dbReference>
<dbReference type="RefSeq" id="WP_344343580.1">
    <property type="nucleotide sequence ID" value="NZ_BAAAQT010000006.1"/>
</dbReference>
<keyword evidence="5" id="KW-1185">Reference proteome</keyword>
<evidence type="ECO:0000313" key="4">
    <source>
        <dbReference type="EMBL" id="GAA2174818.1"/>
    </source>
</evidence>
<organism evidence="4 5">
    <name type="scientific">Agrococcus versicolor</name>
    <dbReference type="NCBI Taxonomy" id="501482"/>
    <lineage>
        <taxon>Bacteria</taxon>
        <taxon>Bacillati</taxon>
        <taxon>Actinomycetota</taxon>
        <taxon>Actinomycetes</taxon>
        <taxon>Micrococcales</taxon>
        <taxon>Microbacteriaceae</taxon>
        <taxon>Agrococcus</taxon>
    </lineage>
</organism>
<dbReference type="PRINTS" id="PR00455">
    <property type="entry name" value="HTHTETR"/>
</dbReference>
<dbReference type="EMBL" id="BAAAQT010000006">
    <property type="protein sequence ID" value="GAA2174818.1"/>
    <property type="molecule type" value="Genomic_DNA"/>
</dbReference>
<evidence type="ECO:0000256" key="1">
    <source>
        <dbReference type="ARBA" id="ARBA00023125"/>
    </source>
</evidence>
<dbReference type="Proteomes" id="UP001501599">
    <property type="component" value="Unassembled WGS sequence"/>
</dbReference>
<accession>A0ABN3AU44</accession>
<evidence type="ECO:0000313" key="5">
    <source>
        <dbReference type="Proteomes" id="UP001501599"/>
    </source>
</evidence>
<evidence type="ECO:0000259" key="3">
    <source>
        <dbReference type="PROSITE" id="PS50977"/>
    </source>
</evidence>
<protein>
    <recommendedName>
        <fullName evidence="3">HTH tetR-type domain-containing protein</fullName>
    </recommendedName>
</protein>
<dbReference type="PANTHER" id="PTHR30055">
    <property type="entry name" value="HTH-TYPE TRANSCRIPTIONAL REGULATOR RUTR"/>
    <property type="match status" value="1"/>
</dbReference>
<dbReference type="InterPro" id="IPR001647">
    <property type="entry name" value="HTH_TetR"/>
</dbReference>
<reference evidence="4 5" key="1">
    <citation type="journal article" date="2019" name="Int. J. Syst. Evol. Microbiol.">
        <title>The Global Catalogue of Microorganisms (GCM) 10K type strain sequencing project: providing services to taxonomists for standard genome sequencing and annotation.</title>
        <authorList>
            <consortium name="The Broad Institute Genomics Platform"/>
            <consortium name="The Broad Institute Genome Sequencing Center for Infectious Disease"/>
            <person name="Wu L."/>
            <person name="Ma J."/>
        </authorList>
    </citation>
    <scope>NUCLEOTIDE SEQUENCE [LARGE SCALE GENOMIC DNA]</scope>
    <source>
        <strain evidence="4 5">JCM 16026</strain>
    </source>
</reference>
<dbReference type="SUPFAM" id="SSF46689">
    <property type="entry name" value="Homeodomain-like"/>
    <property type="match status" value="1"/>
</dbReference>
<proteinExistence type="predicted"/>
<dbReference type="InterPro" id="IPR009057">
    <property type="entry name" value="Homeodomain-like_sf"/>
</dbReference>
<name>A0ABN3AU44_9MICO</name>
<sequence length="202" mass="21840">MTPDVASAPRAPQSAVAARRVAQIVDAAARLVEEGGAERLTTTAIAHETGLAIGSVYRYFPDRVAILVELGRRSRERLQQRLDDAFRLGQPTLEQAIDAFVDTVAQHYRVEPAVRSLGMGDRIDLGPDRARIQWSEVASPVVDALVREHGVQHALAAVALDTAGPMVDALVELAFRDRAAGEPTFLQHAHLVARGACRRIVG</sequence>
<dbReference type="PROSITE" id="PS50977">
    <property type="entry name" value="HTH_TETR_2"/>
    <property type="match status" value="1"/>
</dbReference>
<dbReference type="PANTHER" id="PTHR30055:SF226">
    <property type="entry name" value="HTH-TYPE TRANSCRIPTIONAL REGULATOR PKSA"/>
    <property type="match status" value="1"/>
</dbReference>
<comment type="caution">
    <text evidence="4">The sequence shown here is derived from an EMBL/GenBank/DDBJ whole genome shotgun (WGS) entry which is preliminary data.</text>
</comment>